<dbReference type="CDD" id="cd00037">
    <property type="entry name" value="CLECT"/>
    <property type="match status" value="1"/>
</dbReference>
<sequence length="396" mass="44061">MYEQAQPVRSPVSGPHISQTSGPQAPTPADHQSGRHGRGRHGNVSNIKRGEGIEMSSDTYEVAEAVNISSTFREARLQRAKLRRESPTEGADDKNNRRYVNVPDTVATSSDSTYPGGTNGRRVLRDLVRSYRGCIVGVTAVVVAALVTVVLVVMVVIYKEEISQLSDAFDDLKRNIDDMSQLSNTVDDLKRNMDDMSQLSDTVDDLKRNRDDMSQLSNTVDDLKRSMDDMSQLSNTVDDLKRNMDIERNRSAVLEACLREPSYQLWRGICYKAFDTREPFNDAAAACRKDDGTLAMPRDAETNAFLISLFKSAGGYYGFFIGLQDQREKGRFEWADGSALGEYNSWAQGEPDGIGDCVVFGTSGFWKDKWFNYECDMSFGFVCQAIPGASFKSTIS</sequence>
<reference evidence="7" key="1">
    <citation type="journal article" date="2008" name="Nature">
        <title>The amphioxus genome and the evolution of the chordate karyotype.</title>
        <authorList>
            <consortium name="US DOE Joint Genome Institute (JGI-PGF)"/>
            <person name="Putnam N.H."/>
            <person name="Butts T."/>
            <person name="Ferrier D.E.K."/>
            <person name="Furlong R.F."/>
            <person name="Hellsten U."/>
            <person name="Kawashima T."/>
            <person name="Robinson-Rechavi M."/>
            <person name="Shoguchi E."/>
            <person name="Terry A."/>
            <person name="Yu J.-K."/>
            <person name="Benito-Gutierrez E.L."/>
            <person name="Dubchak I."/>
            <person name="Garcia-Fernandez J."/>
            <person name="Gibson-Brown J.J."/>
            <person name="Grigoriev I.V."/>
            <person name="Horton A.C."/>
            <person name="de Jong P.J."/>
            <person name="Jurka J."/>
            <person name="Kapitonov V.V."/>
            <person name="Kohara Y."/>
            <person name="Kuroki Y."/>
            <person name="Lindquist E."/>
            <person name="Lucas S."/>
            <person name="Osoegawa K."/>
            <person name="Pennacchio L.A."/>
            <person name="Salamov A.A."/>
            <person name="Satou Y."/>
            <person name="Sauka-Spengler T."/>
            <person name="Schmutz J."/>
            <person name="Shin-I T."/>
            <person name="Toyoda A."/>
            <person name="Bronner-Fraser M."/>
            <person name="Fujiyama A."/>
            <person name="Holland L.Z."/>
            <person name="Holland P.W.H."/>
            <person name="Satoh N."/>
            <person name="Rokhsar D.S."/>
        </authorList>
    </citation>
    <scope>NUCLEOTIDE SEQUENCE [LARGE SCALE GENOMIC DNA]</scope>
    <source>
        <strain evidence="7">S238N-H82</strain>
        <tissue evidence="7">Testes</tissue>
    </source>
</reference>
<keyword evidence="5" id="KW-1133">Transmembrane helix</keyword>
<name>C3Z3C3_BRAFL</name>
<feature type="region of interest" description="Disordered" evidence="4">
    <location>
        <begin position="1"/>
        <end position="52"/>
    </location>
</feature>
<evidence type="ECO:0000256" key="2">
    <source>
        <dbReference type="ARBA" id="ARBA00023157"/>
    </source>
</evidence>
<dbReference type="PANTHER" id="PTHR22799">
    <property type="entry name" value="TETRANECTIN-RELATED"/>
    <property type="match status" value="1"/>
</dbReference>
<evidence type="ECO:0000259" key="6">
    <source>
        <dbReference type="PROSITE" id="PS50041"/>
    </source>
</evidence>
<dbReference type="InterPro" id="IPR016187">
    <property type="entry name" value="CTDL_fold"/>
</dbReference>
<dbReference type="PROSITE" id="PS50041">
    <property type="entry name" value="C_TYPE_LECTIN_2"/>
    <property type="match status" value="1"/>
</dbReference>
<dbReference type="PROSITE" id="PS00615">
    <property type="entry name" value="C_TYPE_LECTIN_1"/>
    <property type="match status" value="1"/>
</dbReference>
<keyword evidence="3" id="KW-0175">Coiled coil</keyword>
<evidence type="ECO:0000256" key="5">
    <source>
        <dbReference type="SAM" id="Phobius"/>
    </source>
</evidence>
<evidence type="ECO:0000313" key="7">
    <source>
        <dbReference type="EMBL" id="EEN52967.1"/>
    </source>
</evidence>
<dbReference type="EMBL" id="GG666576">
    <property type="protein sequence ID" value="EEN52967.1"/>
    <property type="molecule type" value="Genomic_DNA"/>
</dbReference>
<accession>C3Z3C3</accession>
<dbReference type="Gene3D" id="1.20.1170.10">
    <property type="match status" value="1"/>
</dbReference>
<organism>
    <name type="scientific">Branchiostoma floridae</name>
    <name type="common">Florida lancelet</name>
    <name type="synonym">Amphioxus</name>
    <dbReference type="NCBI Taxonomy" id="7739"/>
    <lineage>
        <taxon>Eukaryota</taxon>
        <taxon>Metazoa</taxon>
        <taxon>Chordata</taxon>
        <taxon>Cephalochordata</taxon>
        <taxon>Leptocardii</taxon>
        <taxon>Amphioxiformes</taxon>
        <taxon>Branchiostomatidae</taxon>
        <taxon>Branchiostoma</taxon>
    </lineage>
</organism>
<dbReference type="InParanoid" id="C3Z3C3"/>
<dbReference type="AlphaFoldDB" id="C3Z3C3"/>
<protein>
    <recommendedName>
        <fullName evidence="6">C-type lectin domain-containing protein</fullName>
    </recommendedName>
</protein>
<feature type="region of interest" description="Disordered" evidence="4">
    <location>
        <begin position="79"/>
        <end position="99"/>
    </location>
</feature>
<keyword evidence="1" id="KW-0430">Lectin</keyword>
<keyword evidence="2" id="KW-1015">Disulfide bond</keyword>
<dbReference type="GO" id="GO:0030246">
    <property type="term" value="F:carbohydrate binding"/>
    <property type="evidence" value="ECO:0007669"/>
    <property type="project" value="UniProtKB-KW"/>
</dbReference>
<dbReference type="Pfam" id="PF00059">
    <property type="entry name" value="Lectin_C"/>
    <property type="match status" value="1"/>
</dbReference>
<dbReference type="Gene3D" id="3.10.100.10">
    <property type="entry name" value="Mannose-Binding Protein A, subunit A"/>
    <property type="match status" value="1"/>
</dbReference>
<gene>
    <name evidence="7" type="ORF">BRAFLDRAFT_76454</name>
</gene>
<feature type="compositionally biased region" description="Basic and acidic residues" evidence="4">
    <location>
        <begin position="79"/>
        <end position="96"/>
    </location>
</feature>
<keyword evidence="5" id="KW-0812">Transmembrane</keyword>
<dbReference type="InterPro" id="IPR016186">
    <property type="entry name" value="C-type_lectin-like/link_sf"/>
</dbReference>
<dbReference type="InterPro" id="IPR051663">
    <property type="entry name" value="CLec_Tetranectin-domain"/>
</dbReference>
<dbReference type="SUPFAM" id="SSF56436">
    <property type="entry name" value="C-type lectin-like"/>
    <property type="match status" value="1"/>
</dbReference>
<dbReference type="SMART" id="SM00034">
    <property type="entry name" value="CLECT"/>
    <property type="match status" value="1"/>
</dbReference>
<feature type="coiled-coil region" evidence="3">
    <location>
        <begin position="155"/>
        <end position="250"/>
    </location>
</feature>
<proteinExistence type="predicted"/>
<keyword evidence="5" id="KW-0472">Membrane</keyword>
<feature type="domain" description="C-type lectin" evidence="6">
    <location>
        <begin position="266"/>
        <end position="384"/>
    </location>
</feature>
<evidence type="ECO:0000256" key="4">
    <source>
        <dbReference type="SAM" id="MobiDB-lite"/>
    </source>
</evidence>
<dbReference type="InterPro" id="IPR001304">
    <property type="entry name" value="C-type_lectin-like"/>
</dbReference>
<feature type="transmembrane region" description="Helical" evidence="5">
    <location>
        <begin position="131"/>
        <end position="158"/>
    </location>
</feature>
<dbReference type="SUPFAM" id="SSF58100">
    <property type="entry name" value="Bacterial hemolysins"/>
    <property type="match status" value="1"/>
</dbReference>
<evidence type="ECO:0000256" key="1">
    <source>
        <dbReference type="ARBA" id="ARBA00022734"/>
    </source>
</evidence>
<evidence type="ECO:0000256" key="3">
    <source>
        <dbReference type="SAM" id="Coils"/>
    </source>
</evidence>
<dbReference type="InterPro" id="IPR018378">
    <property type="entry name" value="C-type_lectin_CS"/>
</dbReference>
<dbReference type="PANTHER" id="PTHR22799:SF6">
    <property type="entry name" value="C-TYPE LECTIN DOMAIN FAMILY 4 MEMBER M-LIKE"/>
    <property type="match status" value="1"/>
</dbReference>
<dbReference type="eggNOG" id="KOG4297">
    <property type="taxonomic scope" value="Eukaryota"/>
</dbReference>